<evidence type="ECO:0000313" key="4">
    <source>
        <dbReference type="Proteomes" id="UP000216107"/>
    </source>
</evidence>
<accession>A0A272EXQ1</accession>
<feature type="domain" description="N-acetyltransferase" evidence="1">
    <location>
        <begin position="12"/>
        <end position="172"/>
    </location>
</feature>
<evidence type="ECO:0000313" key="5">
    <source>
        <dbReference type="Proteomes" id="UP000623509"/>
    </source>
</evidence>
<dbReference type="OrthoDB" id="9798081at2"/>
<reference evidence="3 4" key="2">
    <citation type="submission" date="2017-07" db="EMBL/GenBank/DDBJ databases">
        <title>Candidatus Dactylopiibacterium carminicum, a nitrogen-fixing symbiont of the cochineal insect Dactylopius coccus and Dactylopius opuntiae (Hemiptera: Coccoidea: Dactylopiidae).</title>
        <authorList>
            <person name="Vera A."/>
        </authorList>
    </citation>
    <scope>NUCLEOTIDE SEQUENCE [LARGE SCALE GENOMIC DNA]</scope>
    <source>
        <strain evidence="3 4">NFDCM</strain>
    </source>
</reference>
<dbReference type="InterPro" id="IPR051531">
    <property type="entry name" value="N-acetyltransferase"/>
</dbReference>
<reference evidence="2 5" key="1">
    <citation type="submission" date="2016-08" db="EMBL/GenBank/DDBJ databases">
        <title>Candidatus Dactylopiibacterium carminicum genome sequence.</title>
        <authorList>
            <person name="Ramirez-Puebla S.T."/>
            <person name="Ormeno-Orrillo E."/>
            <person name="Vera-Ponce De Leon A."/>
            <person name="Luis L."/>
            <person name="Sanchez-Flores A."/>
            <person name="Monica R."/>
            <person name="Martinez-Romero E."/>
        </authorList>
    </citation>
    <scope>NUCLEOTIDE SEQUENCE [LARGE SCALE GENOMIC DNA]</scope>
    <source>
        <strain evidence="2">END1</strain>
    </source>
</reference>
<evidence type="ECO:0000313" key="3">
    <source>
        <dbReference type="EMBL" id="PAS94410.1"/>
    </source>
</evidence>
<sequence length="175" mass="18934">MKPTMILETPRLILRRHGVQDHPWLQHLFADPAVMRHAFAGHPFTEAETRAFLDAYGARPDEAHGIGVIVARDTGSLLGVAGLLPCDALGEDDVELGFVLATAAQGRGYAQEIGRAQIDHAFSAFGKSRVLALASPHNQASLKALERLGMQPFGEVESPQRGPRLVRVAFRPQAA</sequence>
<gene>
    <name evidence="2" type="ORF">BGI27_07305</name>
    <name evidence="3" type="ORF">CGU29_03610</name>
</gene>
<keyword evidence="5" id="KW-1185">Reference proteome</keyword>
<protein>
    <submittedName>
        <fullName evidence="2 3">N-acetyltransferase</fullName>
    </submittedName>
</protein>
<dbReference type="Gene3D" id="3.40.630.30">
    <property type="match status" value="1"/>
</dbReference>
<dbReference type="AlphaFoldDB" id="A0A272EXQ1"/>
<dbReference type="PANTHER" id="PTHR43792:SF1">
    <property type="entry name" value="N-ACETYLTRANSFERASE DOMAIN-CONTAINING PROTEIN"/>
    <property type="match status" value="1"/>
</dbReference>
<proteinExistence type="predicted"/>
<evidence type="ECO:0000313" key="2">
    <source>
        <dbReference type="EMBL" id="KAF7599568.1"/>
    </source>
</evidence>
<dbReference type="Pfam" id="PF13302">
    <property type="entry name" value="Acetyltransf_3"/>
    <property type="match status" value="1"/>
</dbReference>
<keyword evidence="3" id="KW-0808">Transferase</keyword>
<dbReference type="InterPro" id="IPR000182">
    <property type="entry name" value="GNAT_dom"/>
</dbReference>
<dbReference type="GO" id="GO:0016747">
    <property type="term" value="F:acyltransferase activity, transferring groups other than amino-acyl groups"/>
    <property type="evidence" value="ECO:0007669"/>
    <property type="project" value="InterPro"/>
</dbReference>
<dbReference type="InterPro" id="IPR016181">
    <property type="entry name" value="Acyl_CoA_acyltransferase"/>
</dbReference>
<dbReference type="PROSITE" id="PS51186">
    <property type="entry name" value="GNAT"/>
    <property type="match status" value="1"/>
</dbReference>
<comment type="caution">
    <text evidence="3">The sequence shown here is derived from an EMBL/GenBank/DDBJ whole genome shotgun (WGS) entry which is preliminary data.</text>
</comment>
<dbReference type="EMBL" id="NMRN01000007">
    <property type="protein sequence ID" value="PAS94410.1"/>
    <property type="molecule type" value="Genomic_DNA"/>
</dbReference>
<dbReference type="SUPFAM" id="SSF55729">
    <property type="entry name" value="Acyl-CoA N-acyltransferases (Nat)"/>
    <property type="match status" value="1"/>
</dbReference>
<name>A0A272EXQ1_9RHOO</name>
<dbReference type="EMBL" id="MDUX01000018">
    <property type="protein sequence ID" value="KAF7599568.1"/>
    <property type="molecule type" value="Genomic_DNA"/>
</dbReference>
<dbReference type="Proteomes" id="UP000216107">
    <property type="component" value="Unassembled WGS sequence"/>
</dbReference>
<organism evidence="3 4">
    <name type="scientific">Candidatus Dactylopiibacterium carminicum</name>
    <dbReference type="NCBI Taxonomy" id="857335"/>
    <lineage>
        <taxon>Bacteria</taxon>
        <taxon>Pseudomonadati</taxon>
        <taxon>Pseudomonadota</taxon>
        <taxon>Betaproteobacteria</taxon>
        <taxon>Rhodocyclales</taxon>
        <taxon>Rhodocyclaceae</taxon>
        <taxon>Candidatus Dactylopiibacterium</taxon>
    </lineage>
</organism>
<dbReference type="Proteomes" id="UP000623509">
    <property type="component" value="Unassembled WGS sequence"/>
</dbReference>
<evidence type="ECO:0000259" key="1">
    <source>
        <dbReference type="PROSITE" id="PS51186"/>
    </source>
</evidence>
<dbReference type="PANTHER" id="PTHR43792">
    <property type="entry name" value="GNAT FAMILY, PUTATIVE (AFU_ORTHOLOGUE AFUA_3G00765)-RELATED-RELATED"/>
    <property type="match status" value="1"/>
</dbReference>